<dbReference type="AlphaFoldDB" id="A0A251TYZ4"/>
<evidence type="ECO:0000313" key="2">
    <source>
        <dbReference type="Proteomes" id="UP000215914"/>
    </source>
</evidence>
<organism evidence="1 2">
    <name type="scientific">Helianthus annuus</name>
    <name type="common">Common sunflower</name>
    <dbReference type="NCBI Taxonomy" id="4232"/>
    <lineage>
        <taxon>Eukaryota</taxon>
        <taxon>Viridiplantae</taxon>
        <taxon>Streptophyta</taxon>
        <taxon>Embryophyta</taxon>
        <taxon>Tracheophyta</taxon>
        <taxon>Spermatophyta</taxon>
        <taxon>Magnoliopsida</taxon>
        <taxon>eudicotyledons</taxon>
        <taxon>Gunneridae</taxon>
        <taxon>Pentapetalae</taxon>
        <taxon>asterids</taxon>
        <taxon>campanulids</taxon>
        <taxon>Asterales</taxon>
        <taxon>Asteraceae</taxon>
        <taxon>Asteroideae</taxon>
        <taxon>Heliantheae alliance</taxon>
        <taxon>Heliantheae</taxon>
        <taxon>Helianthus</taxon>
    </lineage>
</organism>
<keyword evidence="2" id="KW-1185">Reference proteome</keyword>
<proteinExistence type="predicted"/>
<dbReference type="Proteomes" id="UP000215914">
    <property type="component" value="Chromosome 9"/>
</dbReference>
<protein>
    <submittedName>
        <fullName evidence="1">Uncharacterized protein</fullName>
    </submittedName>
</protein>
<sequence>MDYVYFCDYDLHVVVSGIVIDYRFLVCGPGRRNLNRSSFQRRAPLQLIDKYCELGLGSWMLQSSGQYPHLQRLEEKRQEAEVWAMELEKQPIQDRHQRPFKSVKEAIALFGERVLAGELSANKRKEMNPIDGLITSQGHLDELLWNFEGSFVVFPGVIVEPSFVGYRTLFKGNASIFN</sequence>
<gene>
    <name evidence="1" type="ORF">HannXRQ_Chr09g0270621</name>
</gene>
<dbReference type="InParanoid" id="A0A251TYZ4"/>
<accession>A0A251TYZ4</accession>
<dbReference type="EMBL" id="CM007898">
    <property type="protein sequence ID" value="OTG16367.1"/>
    <property type="molecule type" value="Genomic_DNA"/>
</dbReference>
<name>A0A251TYZ4_HELAN</name>
<evidence type="ECO:0000313" key="1">
    <source>
        <dbReference type="EMBL" id="OTG16367.1"/>
    </source>
</evidence>
<reference evidence="2" key="1">
    <citation type="journal article" date="2017" name="Nature">
        <title>The sunflower genome provides insights into oil metabolism, flowering and Asterid evolution.</title>
        <authorList>
            <person name="Badouin H."/>
            <person name="Gouzy J."/>
            <person name="Grassa C.J."/>
            <person name="Murat F."/>
            <person name="Staton S.E."/>
            <person name="Cottret L."/>
            <person name="Lelandais-Briere C."/>
            <person name="Owens G.L."/>
            <person name="Carrere S."/>
            <person name="Mayjonade B."/>
            <person name="Legrand L."/>
            <person name="Gill N."/>
            <person name="Kane N.C."/>
            <person name="Bowers J.E."/>
            <person name="Hubner S."/>
            <person name="Bellec A."/>
            <person name="Berard A."/>
            <person name="Berges H."/>
            <person name="Blanchet N."/>
            <person name="Boniface M.C."/>
            <person name="Brunel D."/>
            <person name="Catrice O."/>
            <person name="Chaidir N."/>
            <person name="Claudel C."/>
            <person name="Donnadieu C."/>
            <person name="Faraut T."/>
            <person name="Fievet G."/>
            <person name="Helmstetter N."/>
            <person name="King M."/>
            <person name="Knapp S.J."/>
            <person name="Lai Z."/>
            <person name="Le Paslier M.C."/>
            <person name="Lippi Y."/>
            <person name="Lorenzon L."/>
            <person name="Mandel J.R."/>
            <person name="Marage G."/>
            <person name="Marchand G."/>
            <person name="Marquand E."/>
            <person name="Bret-Mestries E."/>
            <person name="Morien E."/>
            <person name="Nambeesan S."/>
            <person name="Nguyen T."/>
            <person name="Pegot-Espagnet P."/>
            <person name="Pouilly N."/>
            <person name="Raftis F."/>
            <person name="Sallet E."/>
            <person name="Schiex T."/>
            <person name="Thomas J."/>
            <person name="Vandecasteele C."/>
            <person name="Vares D."/>
            <person name="Vear F."/>
            <person name="Vautrin S."/>
            <person name="Crespi M."/>
            <person name="Mangin B."/>
            <person name="Burke J.M."/>
            <person name="Salse J."/>
            <person name="Munos S."/>
            <person name="Vincourt P."/>
            <person name="Rieseberg L.H."/>
            <person name="Langlade N.B."/>
        </authorList>
    </citation>
    <scope>NUCLEOTIDE SEQUENCE [LARGE SCALE GENOMIC DNA]</scope>
    <source>
        <strain evidence="2">cv. SF193</strain>
    </source>
</reference>